<reference evidence="12" key="1">
    <citation type="submission" date="2021-01" db="EMBL/GenBank/DDBJ databases">
        <authorList>
            <person name="Corre E."/>
            <person name="Pelletier E."/>
            <person name="Niang G."/>
            <person name="Scheremetjew M."/>
            <person name="Finn R."/>
            <person name="Kale V."/>
            <person name="Holt S."/>
            <person name="Cochrane G."/>
            <person name="Meng A."/>
            <person name="Brown T."/>
            <person name="Cohen L."/>
        </authorList>
    </citation>
    <scope>NUCLEOTIDE SEQUENCE</scope>
    <source>
        <strain evidence="12">GSBS06</strain>
    </source>
</reference>
<feature type="transmembrane region" description="Helical" evidence="11">
    <location>
        <begin position="237"/>
        <end position="256"/>
    </location>
</feature>
<dbReference type="PROSITE" id="PS01006">
    <property type="entry name" value="FORMATE_NITRITE_TP_2"/>
    <property type="match status" value="1"/>
</dbReference>
<comment type="catalytic activity">
    <reaction evidence="9">
        <text>acetate(out) + H(+)(out) = acetate(in) + H(+)(in)</text>
        <dbReference type="Rhea" id="RHEA:71803"/>
        <dbReference type="ChEBI" id="CHEBI:15378"/>
        <dbReference type="ChEBI" id="CHEBI:30089"/>
    </reaction>
</comment>
<feature type="transmembrane region" description="Helical" evidence="11">
    <location>
        <begin position="143"/>
        <end position="164"/>
    </location>
</feature>
<organism evidence="12">
    <name type="scientific">Aplanochytrium stocchinoi</name>
    <dbReference type="NCBI Taxonomy" id="215587"/>
    <lineage>
        <taxon>Eukaryota</taxon>
        <taxon>Sar</taxon>
        <taxon>Stramenopiles</taxon>
        <taxon>Bigyra</taxon>
        <taxon>Labyrinthulomycetes</taxon>
        <taxon>Thraustochytrida</taxon>
        <taxon>Thraustochytriidae</taxon>
        <taxon>Aplanochytrium</taxon>
    </lineage>
</organism>
<dbReference type="GO" id="GO:0015707">
    <property type="term" value="P:nitrite transport"/>
    <property type="evidence" value="ECO:0007669"/>
    <property type="project" value="TreeGrafter"/>
</dbReference>
<evidence type="ECO:0000256" key="6">
    <source>
        <dbReference type="ARBA" id="ARBA00034245"/>
    </source>
</evidence>
<protein>
    <submittedName>
        <fullName evidence="12">Uncharacterized protein</fullName>
    </submittedName>
</protein>
<gene>
    <name evidence="12" type="ORF">ASTO00021_LOCUS11685</name>
</gene>
<evidence type="ECO:0000256" key="3">
    <source>
        <dbReference type="ARBA" id="ARBA00022692"/>
    </source>
</evidence>
<dbReference type="InterPro" id="IPR023271">
    <property type="entry name" value="Aquaporin-like"/>
</dbReference>
<dbReference type="GO" id="GO:0005886">
    <property type="term" value="C:plasma membrane"/>
    <property type="evidence" value="ECO:0007669"/>
    <property type="project" value="UniProtKB-SubCell"/>
</dbReference>
<evidence type="ECO:0000256" key="9">
    <source>
        <dbReference type="ARBA" id="ARBA00049088"/>
    </source>
</evidence>
<dbReference type="GO" id="GO:0015513">
    <property type="term" value="F:high-affinity secondary active nitrite transmembrane transporter activity"/>
    <property type="evidence" value="ECO:0007669"/>
    <property type="project" value="TreeGrafter"/>
</dbReference>
<dbReference type="PANTHER" id="PTHR30520:SF6">
    <property type="entry name" value="FORMATE_NITRATE FAMILY TRANSPORTER (EUROFUNG)"/>
    <property type="match status" value="1"/>
</dbReference>
<name>A0A7S3UZB3_9STRA</name>
<dbReference type="InterPro" id="IPR024002">
    <property type="entry name" value="For/NO2_transpt_CS"/>
</dbReference>
<feature type="transmembrane region" description="Helical" evidence="11">
    <location>
        <begin position="356"/>
        <end position="376"/>
    </location>
</feature>
<evidence type="ECO:0000256" key="7">
    <source>
        <dbReference type="ARBA" id="ARBA00047693"/>
    </source>
</evidence>
<evidence type="ECO:0000256" key="4">
    <source>
        <dbReference type="ARBA" id="ARBA00022989"/>
    </source>
</evidence>
<dbReference type="Gene3D" id="1.20.1080.10">
    <property type="entry name" value="Glycerol uptake facilitator protein"/>
    <property type="match status" value="1"/>
</dbReference>
<evidence type="ECO:0000256" key="8">
    <source>
        <dbReference type="ARBA" id="ARBA00049016"/>
    </source>
</evidence>
<evidence type="ECO:0000256" key="2">
    <source>
        <dbReference type="ARBA" id="ARBA00011255"/>
    </source>
</evidence>
<dbReference type="PANTHER" id="PTHR30520">
    <property type="entry name" value="FORMATE TRANSPORTER-RELATED"/>
    <property type="match status" value="1"/>
</dbReference>
<keyword evidence="5 11" id="KW-0472">Membrane</keyword>
<comment type="catalytic activity">
    <reaction evidence="6">
        <text>(S)-lactate(in) + H(+)(in) = (S)-lactate(out) + H(+)(out)</text>
        <dbReference type="Rhea" id="RHEA:29415"/>
        <dbReference type="ChEBI" id="CHEBI:15378"/>
        <dbReference type="ChEBI" id="CHEBI:16651"/>
    </reaction>
</comment>
<comment type="catalytic activity">
    <reaction evidence="8">
        <text>formate(in) + H(+)(in) = formate(out) + H(+)(out)</text>
        <dbReference type="Rhea" id="RHEA:80887"/>
        <dbReference type="ChEBI" id="CHEBI:15378"/>
        <dbReference type="ChEBI" id="CHEBI:15740"/>
    </reaction>
</comment>
<comment type="similarity">
    <text evidence="10">Belongs to the FNT transporter (TC 1.A.16) family.</text>
</comment>
<comment type="catalytic activity">
    <reaction evidence="7">
        <text>pyruvate(out) + H(+)(out) = pyruvate(in) + H(+)(in)</text>
        <dbReference type="Rhea" id="RHEA:64720"/>
        <dbReference type="ChEBI" id="CHEBI:15361"/>
        <dbReference type="ChEBI" id="CHEBI:15378"/>
    </reaction>
</comment>
<comment type="subunit">
    <text evidence="2">Homopentamer.</text>
</comment>
<evidence type="ECO:0000256" key="11">
    <source>
        <dbReference type="SAM" id="Phobius"/>
    </source>
</evidence>
<comment type="subcellular location">
    <subcellularLocation>
        <location evidence="1">Cell membrane</location>
        <topology evidence="1">Multi-pass membrane protein</topology>
    </subcellularLocation>
</comment>
<evidence type="ECO:0000256" key="10">
    <source>
        <dbReference type="ARBA" id="ARBA00049660"/>
    </source>
</evidence>
<accession>A0A7S3UZB3</accession>
<dbReference type="EMBL" id="HBIN01015407">
    <property type="protein sequence ID" value="CAE0441553.1"/>
    <property type="molecule type" value="Transcribed_RNA"/>
</dbReference>
<evidence type="ECO:0000313" key="12">
    <source>
        <dbReference type="EMBL" id="CAE0441553.1"/>
    </source>
</evidence>
<keyword evidence="4 11" id="KW-1133">Transmembrane helix</keyword>
<feature type="transmembrane region" description="Helical" evidence="11">
    <location>
        <begin position="176"/>
        <end position="197"/>
    </location>
</feature>
<keyword evidence="3 11" id="KW-0812">Transmembrane</keyword>
<dbReference type="Pfam" id="PF01226">
    <property type="entry name" value="Form_Nir_trans"/>
    <property type="match status" value="1"/>
</dbReference>
<dbReference type="InterPro" id="IPR000292">
    <property type="entry name" value="For/NO2_transpt"/>
</dbReference>
<sequence>MWTECSRRVVTVSSHFCRSVAPPLRMRKLEVGVPLRFMRAFSNLPVTEENGTLHTKLARIGCDNYESTLMEMGVKRTEDLSILCELDLIAKDIPLVQARKIVGIASSSDQEQEHVLPLSTAQKAMVHLNDFGIYRADRSYKSILISSILGGSFISFGASMYILLGGGTPMLQESLPGLHAVASALIFPIGLSSIVLTQTDMLTSSMMYATLPFTSGDKRKSTTEKAENLAKLWGTNFVGNFIGCLGFACLASTLFINDPFSSFAQAIAIKKTSYLATGTTMTAFGKAVGANWLVCLAIFQAATATTSPGKMAALWLPITTFVALGLEHSVANMFLIPLGMFCGADISVNEFLVGNLLPVGLGNAFGGSVFVSLLHWQYLMKK</sequence>
<feature type="transmembrane region" description="Helical" evidence="11">
    <location>
        <begin position="283"/>
        <end position="302"/>
    </location>
</feature>
<evidence type="ECO:0000256" key="5">
    <source>
        <dbReference type="ARBA" id="ARBA00023136"/>
    </source>
</evidence>
<feature type="transmembrane region" description="Helical" evidence="11">
    <location>
        <begin position="314"/>
        <end position="336"/>
    </location>
</feature>
<dbReference type="AlphaFoldDB" id="A0A7S3UZB3"/>
<evidence type="ECO:0000256" key="1">
    <source>
        <dbReference type="ARBA" id="ARBA00004651"/>
    </source>
</evidence>
<proteinExistence type="inferred from homology"/>